<reference evidence="2" key="2">
    <citation type="submission" date="2023-05" db="EMBL/GenBank/DDBJ databases">
        <authorList>
            <consortium name="Lawrence Berkeley National Laboratory"/>
            <person name="Steindorff A."/>
            <person name="Hensen N."/>
            <person name="Bonometti L."/>
            <person name="Westerberg I."/>
            <person name="Brannstrom I.O."/>
            <person name="Guillou S."/>
            <person name="Cros-Aarteil S."/>
            <person name="Calhoun S."/>
            <person name="Haridas S."/>
            <person name="Kuo A."/>
            <person name="Mondo S."/>
            <person name="Pangilinan J."/>
            <person name="Riley R."/>
            <person name="Labutti K."/>
            <person name="Andreopoulos B."/>
            <person name="Lipzen A."/>
            <person name="Chen C."/>
            <person name="Yanf M."/>
            <person name="Daum C."/>
            <person name="Ng V."/>
            <person name="Clum A."/>
            <person name="Ohm R."/>
            <person name="Martin F."/>
            <person name="Silar P."/>
            <person name="Natvig D."/>
            <person name="Lalanne C."/>
            <person name="Gautier V."/>
            <person name="Ament-Velasquez S.L."/>
            <person name="Kruys A."/>
            <person name="Hutchinson M.I."/>
            <person name="Powell A.J."/>
            <person name="Barry K."/>
            <person name="Miller A.N."/>
            <person name="Grigoriev I.V."/>
            <person name="Debuchy R."/>
            <person name="Gladieux P."/>
            <person name="Thoren M.H."/>
            <person name="Johannesson H."/>
        </authorList>
    </citation>
    <scope>NUCLEOTIDE SEQUENCE</scope>
    <source>
        <strain evidence="2">PSN243</strain>
    </source>
</reference>
<name>A0AAV9GS91_9PEZI</name>
<comment type="caution">
    <text evidence="2">The sequence shown here is derived from an EMBL/GenBank/DDBJ whole genome shotgun (WGS) entry which is preliminary data.</text>
</comment>
<organism evidence="2 3">
    <name type="scientific">Podospora aff. communis PSN243</name>
    <dbReference type="NCBI Taxonomy" id="3040156"/>
    <lineage>
        <taxon>Eukaryota</taxon>
        <taxon>Fungi</taxon>
        <taxon>Dikarya</taxon>
        <taxon>Ascomycota</taxon>
        <taxon>Pezizomycotina</taxon>
        <taxon>Sordariomycetes</taxon>
        <taxon>Sordariomycetidae</taxon>
        <taxon>Sordariales</taxon>
        <taxon>Podosporaceae</taxon>
        <taxon>Podospora</taxon>
    </lineage>
</organism>
<evidence type="ECO:0000313" key="3">
    <source>
        <dbReference type="Proteomes" id="UP001321760"/>
    </source>
</evidence>
<accession>A0AAV9GS91</accession>
<keyword evidence="3" id="KW-1185">Reference proteome</keyword>
<dbReference type="Proteomes" id="UP001321760">
    <property type="component" value="Unassembled WGS sequence"/>
</dbReference>
<protein>
    <submittedName>
        <fullName evidence="2">Uncharacterized protein</fullName>
    </submittedName>
</protein>
<feature type="region of interest" description="Disordered" evidence="1">
    <location>
        <begin position="189"/>
        <end position="219"/>
    </location>
</feature>
<dbReference type="EMBL" id="MU865932">
    <property type="protein sequence ID" value="KAK4450511.1"/>
    <property type="molecule type" value="Genomic_DNA"/>
</dbReference>
<gene>
    <name evidence="2" type="ORF">QBC34DRAFT_493781</name>
</gene>
<dbReference type="AlphaFoldDB" id="A0AAV9GS91"/>
<sequence>MHPKMRLVVRWRRWLMPSLSSFNLHSFSRIRPLKHPPQLRRPEGRVVEDAALEVESPAAQRQADGDVVHLACTSHVISRSIYSKARARADEADLSTPLWEVTNWSTNFTVSNEETVLFNLTNTLTGYKAECFREGPFPNGLCVGILVEEDGVAAGEGEEDDTGTIFSYNERVGVLEIYQEWSCLGEGSVKGVKGSSNTLYKQGSQGAPPPDKSVGKDAK</sequence>
<proteinExistence type="predicted"/>
<reference evidence="2" key="1">
    <citation type="journal article" date="2023" name="Mol. Phylogenet. Evol.">
        <title>Genome-scale phylogeny and comparative genomics of the fungal order Sordariales.</title>
        <authorList>
            <person name="Hensen N."/>
            <person name="Bonometti L."/>
            <person name="Westerberg I."/>
            <person name="Brannstrom I.O."/>
            <person name="Guillou S."/>
            <person name="Cros-Aarteil S."/>
            <person name="Calhoun S."/>
            <person name="Haridas S."/>
            <person name="Kuo A."/>
            <person name="Mondo S."/>
            <person name="Pangilinan J."/>
            <person name="Riley R."/>
            <person name="LaButti K."/>
            <person name="Andreopoulos B."/>
            <person name="Lipzen A."/>
            <person name="Chen C."/>
            <person name="Yan M."/>
            <person name="Daum C."/>
            <person name="Ng V."/>
            <person name="Clum A."/>
            <person name="Steindorff A."/>
            <person name="Ohm R.A."/>
            <person name="Martin F."/>
            <person name="Silar P."/>
            <person name="Natvig D.O."/>
            <person name="Lalanne C."/>
            <person name="Gautier V."/>
            <person name="Ament-Velasquez S.L."/>
            <person name="Kruys A."/>
            <person name="Hutchinson M.I."/>
            <person name="Powell A.J."/>
            <person name="Barry K."/>
            <person name="Miller A.N."/>
            <person name="Grigoriev I.V."/>
            <person name="Debuchy R."/>
            <person name="Gladieux P."/>
            <person name="Hiltunen Thoren M."/>
            <person name="Johannesson H."/>
        </authorList>
    </citation>
    <scope>NUCLEOTIDE SEQUENCE</scope>
    <source>
        <strain evidence="2">PSN243</strain>
    </source>
</reference>
<evidence type="ECO:0000256" key="1">
    <source>
        <dbReference type="SAM" id="MobiDB-lite"/>
    </source>
</evidence>
<evidence type="ECO:0000313" key="2">
    <source>
        <dbReference type="EMBL" id="KAK4450511.1"/>
    </source>
</evidence>